<dbReference type="Gene3D" id="3.40.930.10">
    <property type="entry name" value="Mannitol-specific EII, Chain A"/>
    <property type="match status" value="1"/>
</dbReference>
<keyword evidence="3" id="KW-1185">Reference proteome</keyword>
<dbReference type="InterPro" id="IPR016152">
    <property type="entry name" value="PTrfase/Anion_transptr"/>
</dbReference>
<dbReference type="PROSITE" id="PS00372">
    <property type="entry name" value="PTS_EIIA_TYPE_2_HIS"/>
    <property type="match status" value="1"/>
</dbReference>
<dbReference type="EMBL" id="SSOC01000007">
    <property type="protein sequence ID" value="THF62416.1"/>
    <property type="molecule type" value="Genomic_DNA"/>
</dbReference>
<accession>A0A4S4AV52</accession>
<dbReference type="Pfam" id="PF00359">
    <property type="entry name" value="PTS_EIIA_2"/>
    <property type="match status" value="1"/>
</dbReference>
<dbReference type="PANTHER" id="PTHR47738:SF1">
    <property type="entry name" value="NITROGEN REGULATORY PROTEIN"/>
    <property type="match status" value="1"/>
</dbReference>
<evidence type="ECO:0000313" key="2">
    <source>
        <dbReference type="EMBL" id="THF62416.1"/>
    </source>
</evidence>
<dbReference type="InterPro" id="IPR051541">
    <property type="entry name" value="PTS_SugarTrans_NitroReg"/>
</dbReference>
<proteinExistence type="predicted"/>
<reference evidence="2 3" key="1">
    <citation type="submission" date="2019-04" db="EMBL/GenBank/DDBJ databases">
        <title>Azoarcus nasutitermitis sp. nov. isolated from termite nest.</title>
        <authorList>
            <person name="Lin S.-Y."/>
            <person name="Hameed A."/>
            <person name="Hsu Y.-H."/>
            <person name="Young C.-C."/>
        </authorList>
    </citation>
    <scope>NUCLEOTIDE SEQUENCE [LARGE SCALE GENOMIC DNA]</scope>
    <source>
        <strain evidence="2 3">CC-YHH838</strain>
    </source>
</reference>
<name>A0A4S4AV52_9RHOO</name>
<dbReference type="GO" id="GO:0030295">
    <property type="term" value="F:protein kinase activator activity"/>
    <property type="evidence" value="ECO:0007669"/>
    <property type="project" value="TreeGrafter"/>
</dbReference>
<comment type="caution">
    <text evidence="2">The sequence shown here is derived from an EMBL/GenBank/DDBJ whole genome shotgun (WGS) entry which is preliminary data.</text>
</comment>
<dbReference type="OrthoDB" id="95460at2"/>
<sequence length="155" mass="16619">MNPIESILPLAHVVLDTEASSRKQLFEQIGRLFEEHQGIARGPVFDSLFARERLGSTALGQGIAIPHGRVKGLREATGAFVRLRTPLPFDAPDGQPVSLLFVLLVPEQANETHLHMLSTLAQLFADAALRAALQGAGTPAEARGVLVDAVSNTRP</sequence>
<dbReference type="PROSITE" id="PS51094">
    <property type="entry name" value="PTS_EIIA_TYPE_2"/>
    <property type="match status" value="1"/>
</dbReference>
<organism evidence="2 3">
    <name type="scientific">Pseudothauera nasutitermitis</name>
    <dbReference type="NCBI Taxonomy" id="2565930"/>
    <lineage>
        <taxon>Bacteria</taxon>
        <taxon>Pseudomonadati</taxon>
        <taxon>Pseudomonadota</taxon>
        <taxon>Betaproteobacteria</taxon>
        <taxon>Rhodocyclales</taxon>
        <taxon>Zoogloeaceae</taxon>
        <taxon>Pseudothauera</taxon>
    </lineage>
</organism>
<feature type="domain" description="PTS EIIA type-2" evidence="1">
    <location>
        <begin position="6"/>
        <end position="149"/>
    </location>
</feature>
<dbReference type="Proteomes" id="UP000308430">
    <property type="component" value="Unassembled WGS sequence"/>
</dbReference>
<dbReference type="SUPFAM" id="SSF55804">
    <property type="entry name" value="Phoshotransferase/anion transport protein"/>
    <property type="match status" value="1"/>
</dbReference>
<dbReference type="AlphaFoldDB" id="A0A4S4AV52"/>
<dbReference type="InterPro" id="IPR002178">
    <property type="entry name" value="PTS_EIIA_type-2_dom"/>
</dbReference>
<keyword evidence="2" id="KW-0762">Sugar transport</keyword>
<dbReference type="RefSeq" id="WP_136349836.1">
    <property type="nucleotide sequence ID" value="NZ_SSOC01000007.1"/>
</dbReference>
<evidence type="ECO:0000259" key="1">
    <source>
        <dbReference type="PROSITE" id="PS51094"/>
    </source>
</evidence>
<dbReference type="PANTHER" id="PTHR47738">
    <property type="entry name" value="PTS SYSTEM FRUCTOSE-LIKE EIIA COMPONENT-RELATED"/>
    <property type="match status" value="1"/>
</dbReference>
<keyword evidence="2" id="KW-0813">Transport</keyword>
<dbReference type="CDD" id="cd00211">
    <property type="entry name" value="PTS_IIA_fru"/>
    <property type="match status" value="1"/>
</dbReference>
<protein>
    <submittedName>
        <fullName evidence="2">PTS sugar transporter subunit IIA</fullName>
    </submittedName>
</protein>
<gene>
    <name evidence="2" type="ORF">E6C76_19075</name>
</gene>
<evidence type="ECO:0000313" key="3">
    <source>
        <dbReference type="Proteomes" id="UP000308430"/>
    </source>
</evidence>